<feature type="compositionally biased region" description="Basic and acidic residues" evidence="1">
    <location>
        <begin position="14"/>
        <end position="24"/>
    </location>
</feature>
<accession>A0AAJ6TQH5</accession>
<evidence type="ECO:0000256" key="1">
    <source>
        <dbReference type="SAM" id="MobiDB-lite"/>
    </source>
</evidence>
<sequence>MQVVQSKDDDDDFLKEGRRQTEERSQIALARVKSMHQHPEAREQYCRLRNVVAEIQEAKAMWEWANNSEVMAEFDELVDLGTSMDDDSFMPSNS</sequence>
<gene>
    <name evidence="3" type="primary">LOC105118735</name>
</gene>
<dbReference type="AlphaFoldDB" id="A0AAJ6TQH5"/>
<dbReference type="RefSeq" id="XP_011015054.1">
    <property type="nucleotide sequence ID" value="XM_011016752.1"/>
</dbReference>
<evidence type="ECO:0000313" key="2">
    <source>
        <dbReference type="Proteomes" id="UP000694918"/>
    </source>
</evidence>
<dbReference type="GeneID" id="105118735"/>
<evidence type="ECO:0000313" key="3">
    <source>
        <dbReference type="RefSeq" id="XP_011015054.1"/>
    </source>
</evidence>
<keyword evidence="2" id="KW-1185">Reference proteome</keyword>
<feature type="region of interest" description="Disordered" evidence="1">
    <location>
        <begin position="1"/>
        <end position="24"/>
    </location>
</feature>
<dbReference type="Proteomes" id="UP000694918">
    <property type="component" value="Unplaced"/>
</dbReference>
<protein>
    <submittedName>
        <fullName evidence="3">Calmodulin-binding transcription activator 3-like</fullName>
    </submittedName>
</protein>
<dbReference type="KEGG" id="peu:105118735"/>
<proteinExistence type="predicted"/>
<organism evidence="2 3">
    <name type="scientific">Populus euphratica</name>
    <name type="common">Euphrates poplar</name>
    <dbReference type="NCBI Taxonomy" id="75702"/>
    <lineage>
        <taxon>Eukaryota</taxon>
        <taxon>Viridiplantae</taxon>
        <taxon>Streptophyta</taxon>
        <taxon>Embryophyta</taxon>
        <taxon>Tracheophyta</taxon>
        <taxon>Spermatophyta</taxon>
        <taxon>Magnoliopsida</taxon>
        <taxon>eudicotyledons</taxon>
        <taxon>Gunneridae</taxon>
        <taxon>Pentapetalae</taxon>
        <taxon>rosids</taxon>
        <taxon>fabids</taxon>
        <taxon>Malpighiales</taxon>
        <taxon>Salicaceae</taxon>
        <taxon>Saliceae</taxon>
        <taxon>Populus</taxon>
    </lineage>
</organism>
<name>A0AAJ6TQH5_POPEU</name>
<reference evidence="3" key="1">
    <citation type="submission" date="2025-08" db="UniProtKB">
        <authorList>
            <consortium name="RefSeq"/>
        </authorList>
    </citation>
    <scope>IDENTIFICATION</scope>
</reference>